<evidence type="ECO:0000256" key="4">
    <source>
        <dbReference type="ARBA" id="ARBA00022840"/>
    </source>
</evidence>
<dbReference type="Gene3D" id="1.20.5.4130">
    <property type="match status" value="1"/>
</dbReference>
<dbReference type="OrthoDB" id="851510at2759"/>
<dbReference type="InterPro" id="IPR041118">
    <property type="entry name" value="Rx_N"/>
</dbReference>
<evidence type="ECO:0000256" key="3">
    <source>
        <dbReference type="ARBA" id="ARBA00022821"/>
    </source>
</evidence>
<gene>
    <name evidence="6" type="ORF">Tsubulata_048087</name>
</gene>
<keyword evidence="7" id="KW-1185">Reference proteome</keyword>
<dbReference type="GO" id="GO:0006952">
    <property type="term" value="P:defense response"/>
    <property type="evidence" value="ECO:0007669"/>
    <property type="project" value="UniProtKB-KW"/>
</dbReference>
<accession>A0A9Q0GGS5</accession>
<dbReference type="EMBL" id="JAKUCV010000890">
    <property type="protein sequence ID" value="KAJ4848512.1"/>
    <property type="molecule type" value="Genomic_DNA"/>
</dbReference>
<evidence type="ECO:0000259" key="5">
    <source>
        <dbReference type="Pfam" id="PF18052"/>
    </source>
</evidence>
<dbReference type="AlphaFoldDB" id="A0A9Q0GGS5"/>
<comment type="caution">
    <text evidence="6">The sequence shown here is derived from an EMBL/GenBank/DDBJ whole genome shotgun (WGS) entry which is preliminary data.</text>
</comment>
<protein>
    <recommendedName>
        <fullName evidence="5">Disease resistance N-terminal domain-containing protein</fullName>
    </recommendedName>
</protein>
<evidence type="ECO:0000256" key="2">
    <source>
        <dbReference type="ARBA" id="ARBA00022741"/>
    </source>
</evidence>
<dbReference type="GO" id="GO:0005524">
    <property type="term" value="F:ATP binding"/>
    <property type="evidence" value="ECO:0007669"/>
    <property type="project" value="UniProtKB-KW"/>
</dbReference>
<keyword evidence="4" id="KW-0067">ATP-binding</keyword>
<dbReference type="CDD" id="cd14798">
    <property type="entry name" value="RX-CC_like"/>
    <property type="match status" value="1"/>
</dbReference>
<proteinExistence type="predicted"/>
<evidence type="ECO:0000256" key="1">
    <source>
        <dbReference type="ARBA" id="ARBA00022737"/>
    </source>
</evidence>
<sequence length="138" mass="15821">MVVVEEMLKKLASLAPERIDLAWGLKGKLQKLNVSLTFIRDVLHDALEKQAREESVRIWLQNLRVVAYEAEDVLDELGYKVLKQQVEGSTPRKKVSNFFSASSNPIAFQLRMRKKIKKINDELAEIKKDVVGFDPNRA</sequence>
<dbReference type="InterPro" id="IPR038005">
    <property type="entry name" value="RX-like_CC"/>
</dbReference>
<reference evidence="6" key="2">
    <citation type="journal article" date="2023" name="Plants (Basel)">
        <title>Annotation of the Turnera subulata (Passifloraceae) Draft Genome Reveals the S-Locus Evolved after the Divergence of Turneroideae from Passifloroideae in a Stepwise Manner.</title>
        <authorList>
            <person name="Henning P.M."/>
            <person name="Roalson E.H."/>
            <person name="Mir W."/>
            <person name="McCubbin A.G."/>
            <person name="Shore J.S."/>
        </authorList>
    </citation>
    <scope>NUCLEOTIDE SEQUENCE</scope>
    <source>
        <strain evidence="6">F60SS</strain>
    </source>
</reference>
<reference evidence="6" key="1">
    <citation type="submission" date="2022-02" db="EMBL/GenBank/DDBJ databases">
        <authorList>
            <person name="Henning P.M."/>
            <person name="McCubbin A.G."/>
            <person name="Shore J.S."/>
        </authorList>
    </citation>
    <scope>NUCLEOTIDE SEQUENCE</scope>
    <source>
        <strain evidence="6">F60SS</strain>
        <tissue evidence="6">Leaves</tissue>
    </source>
</reference>
<name>A0A9Q0GGS5_9ROSI</name>
<evidence type="ECO:0000313" key="6">
    <source>
        <dbReference type="EMBL" id="KAJ4848512.1"/>
    </source>
</evidence>
<dbReference type="PANTHER" id="PTHR36766">
    <property type="entry name" value="PLANT BROAD-SPECTRUM MILDEW RESISTANCE PROTEIN RPW8"/>
    <property type="match status" value="1"/>
</dbReference>
<keyword evidence="2" id="KW-0547">Nucleotide-binding</keyword>
<feature type="domain" description="Disease resistance N-terminal" evidence="5">
    <location>
        <begin position="3"/>
        <end position="89"/>
    </location>
</feature>
<dbReference type="Pfam" id="PF18052">
    <property type="entry name" value="Rx_N"/>
    <property type="match status" value="1"/>
</dbReference>
<keyword evidence="3" id="KW-0611">Plant defense</keyword>
<organism evidence="6 7">
    <name type="scientific">Turnera subulata</name>
    <dbReference type="NCBI Taxonomy" id="218843"/>
    <lineage>
        <taxon>Eukaryota</taxon>
        <taxon>Viridiplantae</taxon>
        <taxon>Streptophyta</taxon>
        <taxon>Embryophyta</taxon>
        <taxon>Tracheophyta</taxon>
        <taxon>Spermatophyta</taxon>
        <taxon>Magnoliopsida</taxon>
        <taxon>eudicotyledons</taxon>
        <taxon>Gunneridae</taxon>
        <taxon>Pentapetalae</taxon>
        <taxon>rosids</taxon>
        <taxon>fabids</taxon>
        <taxon>Malpighiales</taxon>
        <taxon>Passifloraceae</taxon>
        <taxon>Turnera</taxon>
    </lineage>
</organism>
<dbReference type="Proteomes" id="UP001141552">
    <property type="component" value="Unassembled WGS sequence"/>
</dbReference>
<evidence type="ECO:0000313" key="7">
    <source>
        <dbReference type="Proteomes" id="UP001141552"/>
    </source>
</evidence>
<dbReference type="PANTHER" id="PTHR36766:SF70">
    <property type="entry name" value="DISEASE RESISTANCE PROTEIN RGA4"/>
    <property type="match status" value="1"/>
</dbReference>
<keyword evidence="1" id="KW-0677">Repeat</keyword>
<feature type="non-terminal residue" evidence="6">
    <location>
        <position position="1"/>
    </location>
</feature>